<dbReference type="Pfam" id="PF00535">
    <property type="entry name" value="Glycos_transf_2"/>
    <property type="match status" value="1"/>
</dbReference>
<dbReference type="PANTHER" id="PTHR43630:SF2">
    <property type="entry name" value="GLYCOSYLTRANSFERASE"/>
    <property type="match status" value="1"/>
</dbReference>
<gene>
    <name evidence="3" type="ORF">BLX24_04475</name>
</gene>
<dbReference type="InterPro" id="IPR029044">
    <property type="entry name" value="Nucleotide-diphossugar_trans"/>
</dbReference>
<sequence length="268" mass="30556">MHKTTAISAVMITYNSERVLKEVLAALSWCDEIVVVDSGSTDRTIAIAESFGCRVMHRDFDGFGTQKGFAVRQAHNDWVFVVDCDEVVTPELRDEILARVGNEPGIAGYRVPISLVFLNQLMRYGGEYKMRHLRLFNRRQGTYNVSRVHEDVLLNGQVATLKHHCLHYSYASIHDYFEKFNRYTTAGAQDLAARGKQVSVAKIAFRMPFSFVREYIVKRNVLNGYPGFVWSLFSAMYPVVKYAKLREMNRPAPVLSKLPRVSEVETCS</sequence>
<dbReference type="SUPFAM" id="SSF53448">
    <property type="entry name" value="Nucleotide-diphospho-sugar transferases"/>
    <property type="match status" value="1"/>
</dbReference>
<proteinExistence type="inferred from homology"/>
<comment type="caution">
    <text evidence="3">The sequence shown here is derived from an EMBL/GenBank/DDBJ whole genome shotgun (WGS) entry which is preliminary data.</text>
</comment>
<comment type="similarity">
    <text evidence="1">Belongs to the glycosyltransferase 2 family. WaaE/KdtX subfamily.</text>
</comment>
<evidence type="ECO:0000313" key="3">
    <source>
        <dbReference type="EMBL" id="OIN60503.1"/>
    </source>
</evidence>
<name>A0A1S2VP14_9BACT</name>
<dbReference type="PANTHER" id="PTHR43630">
    <property type="entry name" value="POLY-BETA-1,6-N-ACETYL-D-GLUCOSAMINE SYNTHASE"/>
    <property type="match status" value="1"/>
</dbReference>
<dbReference type="AlphaFoldDB" id="A0A1S2VP14"/>
<evidence type="ECO:0000256" key="1">
    <source>
        <dbReference type="ARBA" id="ARBA00038494"/>
    </source>
</evidence>
<dbReference type="Proteomes" id="UP000181790">
    <property type="component" value="Unassembled WGS sequence"/>
</dbReference>
<keyword evidence="4" id="KW-1185">Reference proteome</keyword>
<feature type="domain" description="Glycosyltransferase 2-like" evidence="2">
    <location>
        <begin position="8"/>
        <end position="120"/>
    </location>
</feature>
<dbReference type="InterPro" id="IPR001173">
    <property type="entry name" value="Glyco_trans_2-like"/>
</dbReference>
<dbReference type="Gene3D" id="3.90.550.10">
    <property type="entry name" value="Spore Coat Polysaccharide Biosynthesis Protein SpsA, Chain A"/>
    <property type="match status" value="1"/>
</dbReference>
<accession>A0A1S2VP14</accession>
<dbReference type="EMBL" id="MORL01000002">
    <property type="protein sequence ID" value="OIN60503.1"/>
    <property type="molecule type" value="Genomic_DNA"/>
</dbReference>
<organism evidence="3 4">
    <name type="scientific">Arsenicibacter rosenii</name>
    <dbReference type="NCBI Taxonomy" id="1750698"/>
    <lineage>
        <taxon>Bacteria</taxon>
        <taxon>Pseudomonadati</taxon>
        <taxon>Bacteroidota</taxon>
        <taxon>Cytophagia</taxon>
        <taxon>Cytophagales</taxon>
        <taxon>Spirosomataceae</taxon>
        <taxon>Arsenicibacter</taxon>
    </lineage>
</organism>
<evidence type="ECO:0000259" key="2">
    <source>
        <dbReference type="Pfam" id="PF00535"/>
    </source>
</evidence>
<evidence type="ECO:0000313" key="4">
    <source>
        <dbReference type="Proteomes" id="UP000181790"/>
    </source>
</evidence>
<protein>
    <recommendedName>
        <fullName evidence="2">Glycosyltransferase 2-like domain-containing protein</fullName>
    </recommendedName>
</protein>
<reference evidence="3 4" key="1">
    <citation type="submission" date="2016-10" db="EMBL/GenBank/DDBJ databases">
        <title>Arsenicibacter rosenii gen. nov., sp. nov., an efficient arsenic-methylating bacterium isolated from an arsenic-contaminated paddy soil.</title>
        <authorList>
            <person name="Huang K."/>
        </authorList>
    </citation>
    <scope>NUCLEOTIDE SEQUENCE [LARGE SCALE GENOMIC DNA]</scope>
    <source>
        <strain evidence="3 4">SM-1</strain>
    </source>
</reference>
<dbReference type="RefSeq" id="WP_071502300.1">
    <property type="nucleotide sequence ID" value="NZ_MORL01000002.1"/>
</dbReference>
<dbReference type="CDD" id="cd02511">
    <property type="entry name" value="Beta4Glucosyltransferase"/>
    <property type="match status" value="1"/>
</dbReference>